<accession>A0ABU6GL82</accession>
<dbReference type="InterPro" id="IPR004358">
    <property type="entry name" value="Sig_transdc_His_kin-like_C"/>
</dbReference>
<keyword evidence="7" id="KW-0547">Nucleotide-binding</keyword>
<dbReference type="Pfam" id="PF02895">
    <property type="entry name" value="H-kinase_dim"/>
    <property type="match status" value="1"/>
</dbReference>
<keyword evidence="8" id="KW-0418">Kinase</keyword>
<dbReference type="InterPro" id="IPR005467">
    <property type="entry name" value="His_kinase_dom"/>
</dbReference>
<dbReference type="InterPro" id="IPR036641">
    <property type="entry name" value="HPT_dom_sf"/>
</dbReference>
<dbReference type="PROSITE" id="PS50109">
    <property type="entry name" value="HIS_KIN"/>
    <property type="match status" value="1"/>
</dbReference>
<name>A0ABU6GL82_9BACL</name>
<evidence type="ECO:0000259" key="14">
    <source>
        <dbReference type="PROSITE" id="PS50851"/>
    </source>
</evidence>
<dbReference type="Pfam" id="PF02518">
    <property type="entry name" value="HATPase_c"/>
    <property type="match status" value="1"/>
</dbReference>
<sequence length="699" mass="76542">MDMNQYLSMFIDESNDHLQSLNENMLLLEGSPSDLSIVQVIFRSAHTLKGMAATMGFEDLAALTHQMENVLDLVRNEKLAMQDFIFDTLFKGLDALESMVQDITEGGEGKADVSGIVASLQAIVRGEDLSAAGAGAEAKTSASDPSANTAIQLDGFQYSVLNQSIADGHRVLYVDVHIRENCQLKAVRAYMVFDLLERSGEVIKSSPSVQDIEQEKFEHSFSLYYITQMDPAELEQQILNVSEIDKVTVMELDQESLQQMNEMGKASQEAAAVAEAPSKEEAPETTAPSAAPEQAVQKQAPQSSAAKTPAKSSGATPSRTIRVDIERLDVLMNLFSELLIDRVRLEQLASEVQNHALTETVEHMSRVSSDLQDIVMKLRMVPVDTVFNRFPRMIRDLAKSLDKKVDLIITGAETELDRTVIDEIGDPLVHLLRNAVDHGIEPIADRISAGKSETGTVNLRAFHSGNHVFIEIEEDGRGIYRENILKTALKKGVVTQEQAAAMSDDEVNQLLFAPGFSTAEIISDVSGRGVGLDVVKAKITSLGGQVTIYSTPGKGTNFSVQLPLTLSIIAAMMVKMGSEKYAIPLSSIVETAIVRKEQIRTVHGNKMVEFRGQHIPLISLSRIFNIKDFNENEENETEIIVIHKGERLAALAIDEFIGQNEIVLKGLGKYLPQIKGISGATILGDGQVALILDPNVFIR</sequence>
<evidence type="ECO:0000256" key="1">
    <source>
        <dbReference type="ARBA" id="ARBA00000085"/>
    </source>
</evidence>
<keyword evidence="17" id="KW-1185">Reference proteome</keyword>
<evidence type="ECO:0000313" key="16">
    <source>
        <dbReference type="EMBL" id="MEC0240511.1"/>
    </source>
</evidence>
<evidence type="ECO:0000313" key="17">
    <source>
        <dbReference type="Proteomes" id="UP001344632"/>
    </source>
</evidence>
<dbReference type="Gene3D" id="3.30.565.10">
    <property type="entry name" value="Histidine kinase-like ATPase, C-terminal domain"/>
    <property type="match status" value="1"/>
</dbReference>
<dbReference type="SMART" id="SM00260">
    <property type="entry name" value="CheW"/>
    <property type="match status" value="1"/>
</dbReference>
<dbReference type="PRINTS" id="PR00344">
    <property type="entry name" value="BCTRLSENSOR"/>
</dbReference>
<dbReference type="Pfam" id="PF07194">
    <property type="entry name" value="P2"/>
    <property type="match status" value="1"/>
</dbReference>
<feature type="modified residue" description="Phosphohistidine" evidence="11">
    <location>
        <position position="46"/>
    </location>
</feature>
<dbReference type="SUPFAM" id="SSF55052">
    <property type="entry name" value="CheY-binding domain of CheA"/>
    <property type="match status" value="1"/>
</dbReference>
<dbReference type="InterPro" id="IPR035891">
    <property type="entry name" value="CheY-binding_CheA"/>
</dbReference>
<dbReference type="PROSITE" id="PS50851">
    <property type="entry name" value="CHEW"/>
    <property type="match status" value="1"/>
</dbReference>
<proteinExistence type="predicted"/>
<dbReference type="InterPro" id="IPR037006">
    <property type="entry name" value="CheA-like_homodim_sf"/>
</dbReference>
<dbReference type="Gene3D" id="1.10.287.560">
    <property type="entry name" value="Histidine kinase CheA-like, homodimeric domain"/>
    <property type="match status" value="1"/>
</dbReference>
<dbReference type="InterPro" id="IPR037052">
    <property type="entry name" value="CheA-like_P2_sf"/>
</dbReference>
<dbReference type="InterPro" id="IPR036061">
    <property type="entry name" value="CheW-like_dom_sf"/>
</dbReference>
<dbReference type="RefSeq" id="WP_326088252.1">
    <property type="nucleotide sequence ID" value="NZ_JARLKZ010000006.1"/>
</dbReference>
<dbReference type="PANTHER" id="PTHR43395">
    <property type="entry name" value="SENSOR HISTIDINE KINASE CHEA"/>
    <property type="match status" value="1"/>
</dbReference>
<keyword evidence="5 11" id="KW-0597">Phosphoprotein</keyword>
<evidence type="ECO:0000256" key="10">
    <source>
        <dbReference type="ARBA" id="ARBA00023012"/>
    </source>
</evidence>
<dbReference type="SUPFAM" id="SSF55874">
    <property type="entry name" value="ATPase domain of HSP90 chaperone/DNA topoisomerase II/histidine kinase"/>
    <property type="match status" value="1"/>
</dbReference>
<protein>
    <recommendedName>
        <fullName evidence="3">Chemotaxis protein CheA</fullName>
        <ecNumber evidence="2">2.7.13.3</ecNumber>
    </recommendedName>
</protein>
<dbReference type="CDD" id="cd00731">
    <property type="entry name" value="CheA_reg"/>
    <property type="match status" value="1"/>
</dbReference>
<feature type="compositionally biased region" description="Low complexity" evidence="12">
    <location>
        <begin position="284"/>
        <end position="293"/>
    </location>
</feature>
<feature type="domain" description="CheW-like" evidence="14">
    <location>
        <begin position="568"/>
        <end position="699"/>
    </location>
</feature>
<feature type="compositionally biased region" description="Low complexity" evidence="12">
    <location>
        <begin position="265"/>
        <end position="276"/>
    </location>
</feature>
<evidence type="ECO:0000256" key="9">
    <source>
        <dbReference type="ARBA" id="ARBA00022840"/>
    </source>
</evidence>
<evidence type="ECO:0000256" key="3">
    <source>
        <dbReference type="ARBA" id="ARBA00021495"/>
    </source>
</evidence>
<organism evidence="16 17">
    <name type="scientific">Paenibacillus dokdonensis</name>
    <dbReference type="NCBI Taxonomy" id="2567944"/>
    <lineage>
        <taxon>Bacteria</taxon>
        <taxon>Bacillati</taxon>
        <taxon>Bacillota</taxon>
        <taxon>Bacilli</taxon>
        <taxon>Bacillales</taxon>
        <taxon>Paenibacillaceae</taxon>
        <taxon>Paenibacillus</taxon>
    </lineage>
</organism>
<dbReference type="CDD" id="cd16916">
    <property type="entry name" value="HATPase_CheA-like"/>
    <property type="match status" value="1"/>
</dbReference>
<dbReference type="SUPFAM" id="SSF50341">
    <property type="entry name" value="CheW-like"/>
    <property type="match status" value="1"/>
</dbReference>
<dbReference type="CDD" id="cd00088">
    <property type="entry name" value="HPT"/>
    <property type="match status" value="1"/>
</dbReference>
<gene>
    <name evidence="16" type="ORF">P4H66_11670</name>
</gene>
<dbReference type="PANTHER" id="PTHR43395:SF1">
    <property type="entry name" value="CHEMOTAXIS PROTEIN CHEA"/>
    <property type="match status" value="1"/>
</dbReference>
<dbReference type="Gene3D" id="1.20.120.160">
    <property type="entry name" value="HPT domain"/>
    <property type="match status" value="1"/>
</dbReference>
<dbReference type="EC" id="2.7.13.3" evidence="2"/>
<dbReference type="Pfam" id="PF01584">
    <property type="entry name" value="CheW"/>
    <property type="match status" value="1"/>
</dbReference>
<dbReference type="EMBL" id="JARLKZ010000006">
    <property type="protein sequence ID" value="MEC0240511.1"/>
    <property type="molecule type" value="Genomic_DNA"/>
</dbReference>
<dbReference type="SUPFAM" id="SSF47226">
    <property type="entry name" value="Histidine-containing phosphotransfer domain, HPT domain"/>
    <property type="match status" value="1"/>
</dbReference>
<dbReference type="SMART" id="SM00387">
    <property type="entry name" value="HATPase_c"/>
    <property type="match status" value="1"/>
</dbReference>
<feature type="region of interest" description="Disordered" evidence="12">
    <location>
        <begin position="260"/>
        <end position="318"/>
    </location>
</feature>
<evidence type="ECO:0000259" key="15">
    <source>
        <dbReference type="PROSITE" id="PS50894"/>
    </source>
</evidence>
<dbReference type="InterPro" id="IPR004105">
    <property type="entry name" value="CheA-like_dim"/>
</dbReference>
<comment type="catalytic activity">
    <reaction evidence="1">
        <text>ATP + protein L-histidine = ADP + protein N-phospho-L-histidine.</text>
        <dbReference type="EC" id="2.7.13.3"/>
    </reaction>
</comment>
<dbReference type="InterPro" id="IPR003594">
    <property type="entry name" value="HATPase_dom"/>
</dbReference>
<dbReference type="Proteomes" id="UP001344632">
    <property type="component" value="Unassembled WGS sequence"/>
</dbReference>
<dbReference type="PROSITE" id="PS50894">
    <property type="entry name" value="HPT"/>
    <property type="match status" value="1"/>
</dbReference>
<evidence type="ECO:0000256" key="11">
    <source>
        <dbReference type="PROSITE-ProRule" id="PRU00110"/>
    </source>
</evidence>
<dbReference type="InterPro" id="IPR008207">
    <property type="entry name" value="Sig_transdc_His_kin_Hpt_dom"/>
</dbReference>
<dbReference type="Pfam" id="PF01627">
    <property type="entry name" value="Hpt"/>
    <property type="match status" value="1"/>
</dbReference>
<comment type="caution">
    <text evidence="16">The sequence shown here is derived from an EMBL/GenBank/DDBJ whole genome shotgun (WGS) entry which is preliminary data.</text>
</comment>
<reference evidence="16 17" key="1">
    <citation type="submission" date="2023-03" db="EMBL/GenBank/DDBJ databases">
        <title>Bacillus Genome Sequencing.</title>
        <authorList>
            <person name="Dunlap C."/>
        </authorList>
    </citation>
    <scope>NUCLEOTIDE SEQUENCE [LARGE SCALE GENOMIC DNA]</scope>
    <source>
        <strain evidence="16 17">BD-525</strain>
    </source>
</reference>
<dbReference type="Gene3D" id="2.30.30.40">
    <property type="entry name" value="SH3 Domains"/>
    <property type="match status" value="1"/>
</dbReference>
<dbReference type="Gene3D" id="3.30.70.1110">
    <property type="entry name" value="Histidine kinase CheA-like, P2 response regulator-binding domain"/>
    <property type="match status" value="1"/>
</dbReference>
<evidence type="ECO:0000256" key="6">
    <source>
        <dbReference type="ARBA" id="ARBA00022679"/>
    </source>
</evidence>
<dbReference type="InterPro" id="IPR010808">
    <property type="entry name" value="CheA_P2-bd"/>
</dbReference>
<dbReference type="InterPro" id="IPR036097">
    <property type="entry name" value="HisK_dim/P_sf"/>
</dbReference>
<keyword evidence="9" id="KW-0067">ATP-binding</keyword>
<dbReference type="SMART" id="SM01231">
    <property type="entry name" value="H-kinase_dim"/>
    <property type="match status" value="1"/>
</dbReference>
<evidence type="ECO:0000256" key="8">
    <source>
        <dbReference type="ARBA" id="ARBA00022777"/>
    </source>
</evidence>
<evidence type="ECO:0000256" key="4">
    <source>
        <dbReference type="ARBA" id="ARBA00022500"/>
    </source>
</evidence>
<feature type="compositionally biased region" description="Polar residues" evidence="12">
    <location>
        <begin position="296"/>
        <end position="318"/>
    </location>
</feature>
<dbReference type="SUPFAM" id="SSF47384">
    <property type="entry name" value="Homodimeric domain of signal transducing histidine kinase"/>
    <property type="match status" value="1"/>
</dbReference>
<feature type="domain" description="Histidine kinase" evidence="13">
    <location>
        <begin position="316"/>
        <end position="566"/>
    </location>
</feature>
<dbReference type="SMART" id="SM00073">
    <property type="entry name" value="HPT"/>
    <property type="match status" value="1"/>
</dbReference>
<keyword evidence="10" id="KW-0902">Two-component regulatory system</keyword>
<dbReference type="InterPro" id="IPR002545">
    <property type="entry name" value="CheW-lke_dom"/>
</dbReference>
<evidence type="ECO:0000256" key="12">
    <source>
        <dbReference type="SAM" id="MobiDB-lite"/>
    </source>
</evidence>
<evidence type="ECO:0000259" key="13">
    <source>
        <dbReference type="PROSITE" id="PS50109"/>
    </source>
</evidence>
<feature type="domain" description="HPt" evidence="15">
    <location>
        <begin position="1"/>
        <end position="103"/>
    </location>
</feature>
<dbReference type="InterPro" id="IPR051315">
    <property type="entry name" value="Bact_Chemotaxis_CheA"/>
</dbReference>
<dbReference type="InterPro" id="IPR036890">
    <property type="entry name" value="HATPase_C_sf"/>
</dbReference>
<evidence type="ECO:0000256" key="5">
    <source>
        <dbReference type="ARBA" id="ARBA00022553"/>
    </source>
</evidence>
<evidence type="ECO:0000256" key="2">
    <source>
        <dbReference type="ARBA" id="ARBA00012438"/>
    </source>
</evidence>
<evidence type="ECO:0000256" key="7">
    <source>
        <dbReference type="ARBA" id="ARBA00022741"/>
    </source>
</evidence>
<keyword evidence="4" id="KW-0145">Chemotaxis</keyword>
<keyword evidence="6" id="KW-0808">Transferase</keyword>